<name>A0ABN6IE32_9HELI</name>
<keyword evidence="1" id="KW-0175">Coiled coil</keyword>
<evidence type="ECO:0000256" key="1">
    <source>
        <dbReference type="SAM" id="Coils"/>
    </source>
</evidence>
<gene>
    <name evidence="3" type="ORF">NHP190012_17070</name>
</gene>
<dbReference type="RefSeq" id="WP_221272705.1">
    <property type="nucleotide sequence ID" value="NZ_AP024824.1"/>
</dbReference>
<dbReference type="EMBL" id="AP024824">
    <property type="protein sequence ID" value="BCZ20065.1"/>
    <property type="molecule type" value="Genomic_DNA"/>
</dbReference>
<dbReference type="Proteomes" id="UP000826146">
    <property type="component" value="Plasmid pNHP190012_5"/>
</dbReference>
<evidence type="ECO:0000313" key="3">
    <source>
        <dbReference type="EMBL" id="BCZ20065.1"/>
    </source>
</evidence>
<evidence type="ECO:0000256" key="2">
    <source>
        <dbReference type="SAM" id="MobiDB-lite"/>
    </source>
</evidence>
<keyword evidence="3" id="KW-0614">Plasmid</keyword>
<protein>
    <submittedName>
        <fullName evidence="3">Uncharacterized protein</fullName>
    </submittedName>
</protein>
<geneLocation type="plasmid" evidence="3 4">
    <name>pNHP190012_5</name>
</geneLocation>
<feature type="compositionally biased region" description="Polar residues" evidence="2">
    <location>
        <begin position="100"/>
        <end position="111"/>
    </location>
</feature>
<organism evidence="3 4">
    <name type="scientific">Helicobacter gastrofelis</name>
    <dbReference type="NCBI Taxonomy" id="2849642"/>
    <lineage>
        <taxon>Bacteria</taxon>
        <taxon>Pseudomonadati</taxon>
        <taxon>Campylobacterota</taxon>
        <taxon>Epsilonproteobacteria</taxon>
        <taxon>Campylobacterales</taxon>
        <taxon>Helicobacteraceae</taxon>
        <taxon>Helicobacter</taxon>
    </lineage>
</organism>
<accession>A0ABN6IE32</accession>
<keyword evidence="4" id="KW-1185">Reference proteome</keyword>
<evidence type="ECO:0000313" key="4">
    <source>
        <dbReference type="Proteomes" id="UP000826146"/>
    </source>
</evidence>
<proteinExistence type="predicted"/>
<feature type="region of interest" description="Disordered" evidence="2">
    <location>
        <begin position="100"/>
        <end position="120"/>
    </location>
</feature>
<sequence length="120" mass="13790">MPKEIKEMKHRELLSFMNKCDKRIVKLETELRALDKKTEKLKAQVDNFKADRKKAFNRVAELEGVMVVESKEATESKKVVTEQKQTEVAVNNKKAVTEQKQVATTQTQNNKGEIHFGEEG</sequence>
<feature type="coiled-coil region" evidence="1">
    <location>
        <begin position="17"/>
        <end position="51"/>
    </location>
</feature>
<reference evidence="3 4" key="1">
    <citation type="submission" date="2021-07" db="EMBL/GenBank/DDBJ databases">
        <title>Novel Helicobacter sp. Isolated from a cat.</title>
        <authorList>
            <person name="Rimbara E."/>
            <person name="Suzuki M."/>
        </authorList>
    </citation>
    <scope>NUCLEOTIDE SEQUENCE [LARGE SCALE GENOMIC DNA]</scope>
    <source>
        <strain evidence="4">NHP19-012</strain>
        <plasmid evidence="3 4">pNHP190012_5</plasmid>
    </source>
</reference>